<accession>A0A1H6AM73</accession>
<keyword evidence="2" id="KW-0560">Oxidoreductase</keyword>
<keyword evidence="4" id="KW-1185">Reference proteome</keyword>
<gene>
    <name evidence="2" type="ORF">SAMN02982929_02378</name>
    <name evidence="3" type="ORF">SAMN05216506_112212</name>
</gene>
<dbReference type="Proteomes" id="UP000236729">
    <property type="component" value="Unassembled WGS sequence"/>
</dbReference>
<dbReference type="Proteomes" id="UP000199690">
    <property type="component" value="Unassembled WGS sequence"/>
</dbReference>
<dbReference type="NCBIfam" id="TIGR00778">
    <property type="entry name" value="ahpD_dom"/>
    <property type="match status" value="1"/>
</dbReference>
<keyword evidence="2" id="KW-0575">Peroxidase</keyword>
<dbReference type="InterPro" id="IPR003779">
    <property type="entry name" value="CMD-like"/>
</dbReference>
<evidence type="ECO:0000313" key="4">
    <source>
        <dbReference type="Proteomes" id="UP000199690"/>
    </source>
</evidence>
<accession>A0A1I2BT46</accession>
<dbReference type="InterPro" id="IPR004675">
    <property type="entry name" value="AhpD_core"/>
</dbReference>
<evidence type="ECO:0000259" key="1">
    <source>
        <dbReference type="Pfam" id="PF02627"/>
    </source>
</evidence>
<evidence type="ECO:0000313" key="2">
    <source>
        <dbReference type="EMBL" id="SEG49264.1"/>
    </source>
</evidence>
<dbReference type="AlphaFoldDB" id="A0A1H6AM73"/>
<dbReference type="InterPro" id="IPR029032">
    <property type="entry name" value="AhpD-like"/>
</dbReference>
<proteinExistence type="predicted"/>
<dbReference type="SMR" id="A0A1H6AM73"/>
<organism evidence="2 5">
    <name type="scientific">Saccharopolyspora kobensis</name>
    <dbReference type="NCBI Taxonomy" id="146035"/>
    <lineage>
        <taxon>Bacteria</taxon>
        <taxon>Bacillati</taxon>
        <taxon>Actinomycetota</taxon>
        <taxon>Actinomycetes</taxon>
        <taxon>Pseudonocardiales</taxon>
        <taxon>Pseudonocardiaceae</taxon>
        <taxon>Saccharopolyspora</taxon>
    </lineage>
</organism>
<dbReference type="Pfam" id="PF02627">
    <property type="entry name" value="CMD"/>
    <property type="match status" value="1"/>
</dbReference>
<feature type="domain" description="Carboxymuconolactone decarboxylase-like" evidence="1">
    <location>
        <begin position="31"/>
        <end position="101"/>
    </location>
</feature>
<dbReference type="GO" id="GO:0051920">
    <property type="term" value="F:peroxiredoxin activity"/>
    <property type="evidence" value="ECO:0007669"/>
    <property type="project" value="InterPro"/>
</dbReference>
<name>A0A1H6AM73_9PSEU</name>
<sequence length="151" mass="16712">MTDVTSLRFDIGGTTPTTFTALYQLNRDAEDLARQAGLDARLIELVRLRASQINGCGYCQQLHSKQALEGGESELRLRELANWAESEHFTGAERAALRLAESITRLSGGVPDADYLPATEHFDRDQIVCLVWTVSLINTYNRLAISMVPTA</sequence>
<dbReference type="EMBL" id="FNVB01000003">
    <property type="protein sequence ID" value="SEG49264.1"/>
    <property type="molecule type" value="Genomic_DNA"/>
</dbReference>
<evidence type="ECO:0000313" key="5">
    <source>
        <dbReference type="Proteomes" id="UP000236729"/>
    </source>
</evidence>
<evidence type="ECO:0000313" key="3">
    <source>
        <dbReference type="EMBL" id="SFE59234.1"/>
    </source>
</evidence>
<dbReference type="PANTHER" id="PTHR34846">
    <property type="entry name" value="4-CARBOXYMUCONOLACTONE DECARBOXYLASE FAMILY PROTEIN (AFU_ORTHOLOGUE AFUA_6G11590)"/>
    <property type="match status" value="1"/>
</dbReference>
<dbReference type="RefSeq" id="WP_093356859.1">
    <property type="nucleotide sequence ID" value="NZ_FNVB01000003.1"/>
</dbReference>
<reference evidence="4 5" key="1">
    <citation type="submission" date="2016-10" db="EMBL/GenBank/DDBJ databases">
        <authorList>
            <person name="Varghese N."/>
            <person name="Submissions S."/>
        </authorList>
    </citation>
    <scope>NUCLEOTIDE SEQUENCE [LARGE SCALE GENOMIC DNA]</scope>
    <source>
        <strain evidence="5">ATCC 20501</strain>
        <strain evidence="3 4">CGMCC 4.3529</strain>
    </source>
</reference>
<dbReference type="PANTHER" id="PTHR34846:SF10">
    <property type="entry name" value="CYTOPLASMIC PROTEIN"/>
    <property type="match status" value="1"/>
</dbReference>
<dbReference type="EMBL" id="FOME01000012">
    <property type="protein sequence ID" value="SFE59234.1"/>
    <property type="molecule type" value="Genomic_DNA"/>
</dbReference>
<protein>
    <submittedName>
        <fullName evidence="2">Alkylhydroperoxidase AhpD family core domain-containing protein</fullName>
    </submittedName>
</protein>
<reference evidence="2" key="2">
    <citation type="submission" date="2016-10" db="EMBL/GenBank/DDBJ databases">
        <authorList>
            <person name="de Groot N.N."/>
        </authorList>
    </citation>
    <scope>NUCLEOTIDE SEQUENCE [LARGE SCALE GENOMIC DNA]</scope>
    <source>
        <strain evidence="2">ATCC 20501</strain>
    </source>
</reference>
<dbReference type="SUPFAM" id="SSF69118">
    <property type="entry name" value="AhpD-like"/>
    <property type="match status" value="1"/>
</dbReference>
<dbReference type="Gene3D" id="1.20.1290.10">
    <property type="entry name" value="AhpD-like"/>
    <property type="match status" value="1"/>
</dbReference>